<dbReference type="InterPro" id="IPR018967">
    <property type="entry name" value="FeS-contain_CDGSH-typ"/>
</dbReference>
<accession>X0UJC5</accession>
<sequence length="223" mass="25250">IKVSENGPYIVTGGLPLLKQIIKINDKGESIDWIEGQKYPDREQYALCRCGHSKNHPYCDGTHAKIKFDGTETASRDSYFERARQIEGPELILYDVRDLCAYARFCDVGDRVWKLVGKSDDPEKKKLCISEANNCPAGRLIIIDKRTDKKIETKSAPSIGLIEDTAEKSSGPIWVKGAIQIESANGYKYEIREKQTLCRCGQSKNKPFCNGAHCFCQFYVEHY</sequence>
<dbReference type="Pfam" id="PF06902">
    <property type="entry name" value="Fer4_19"/>
    <property type="match status" value="1"/>
</dbReference>
<dbReference type="PANTHER" id="PTHR46491:SF3">
    <property type="entry name" value="CDGSH IRON-SULFUR DOMAIN-CONTAINING PROTEIN 3, MITOCHONDRIAL"/>
    <property type="match status" value="1"/>
</dbReference>
<evidence type="ECO:0000256" key="2">
    <source>
        <dbReference type="ARBA" id="ARBA00022723"/>
    </source>
</evidence>
<name>X0UJC5_9ZZZZ</name>
<dbReference type="PANTHER" id="PTHR46491">
    <property type="entry name" value="CDGSH IRON SULFUR DOMAIN PROTEIN HOMOLOG"/>
    <property type="match status" value="1"/>
</dbReference>
<dbReference type="GO" id="GO:0046872">
    <property type="term" value="F:metal ion binding"/>
    <property type="evidence" value="ECO:0007669"/>
    <property type="project" value="UniProtKB-KW"/>
</dbReference>
<dbReference type="AlphaFoldDB" id="X0UJC5"/>
<protein>
    <recommendedName>
        <fullName evidence="5">Iron-binding zinc finger CDGSH type domain-containing protein</fullName>
    </recommendedName>
</protein>
<organism evidence="6">
    <name type="scientific">marine sediment metagenome</name>
    <dbReference type="NCBI Taxonomy" id="412755"/>
    <lineage>
        <taxon>unclassified sequences</taxon>
        <taxon>metagenomes</taxon>
        <taxon>ecological metagenomes</taxon>
    </lineage>
</organism>
<keyword evidence="1" id="KW-0001">2Fe-2S</keyword>
<feature type="non-terminal residue" evidence="6">
    <location>
        <position position="1"/>
    </location>
</feature>
<dbReference type="Gene3D" id="3.40.5.90">
    <property type="entry name" value="CDGSH iron-sulfur domain, mitoNEET-type"/>
    <property type="match status" value="2"/>
</dbReference>
<comment type="caution">
    <text evidence="6">The sequence shown here is derived from an EMBL/GenBank/DDBJ whole genome shotgun (WGS) entry which is preliminary data.</text>
</comment>
<keyword evidence="4" id="KW-0411">Iron-sulfur</keyword>
<evidence type="ECO:0000256" key="3">
    <source>
        <dbReference type="ARBA" id="ARBA00023004"/>
    </source>
</evidence>
<dbReference type="GO" id="GO:0051537">
    <property type="term" value="F:2 iron, 2 sulfur cluster binding"/>
    <property type="evidence" value="ECO:0007669"/>
    <property type="project" value="UniProtKB-KW"/>
</dbReference>
<gene>
    <name evidence="6" type="ORF">S01H1_20420</name>
</gene>
<dbReference type="PIRSF" id="PIRSF009180">
    <property type="entry name" value="UCP009180"/>
    <property type="match status" value="1"/>
</dbReference>
<proteinExistence type="predicted"/>
<dbReference type="InterPro" id="IPR042216">
    <property type="entry name" value="MitoNEET_CISD"/>
</dbReference>
<dbReference type="InterPro" id="IPR010693">
    <property type="entry name" value="Divergent_4Fe-4S_mono-cluster"/>
</dbReference>
<evidence type="ECO:0000259" key="5">
    <source>
        <dbReference type="SMART" id="SM00704"/>
    </source>
</evidence>
<dbReference type="Pfam" id="PF09360">
    <property type="entry name" value="zf-CDGSH"/>
    <property type="match status" value="2"/>
</dbReference>
<evidence type="ECO:0000313" key="6">
    <source>
        <dbReference type="EMBL" id="GAF99396.1"/>
    </source>
</evidence>
<evidence type="ECO:0000256" key="4">
    <source>
        <dbReference type="ARBA" id="ARBA00023014"/>
    </source>
</evidence>
<dbReference type="GO" id="GO:0005737">
    <property type="term" value="C:cytoplasm"/>
    <property type="evidence" value="ECO:0007669"/>
    <property type="project" value="UniProtKB-ARBA"/>
</dbReference>
<dbReference type="InterPro" id="IPR052950">
    <property type="entry name" value="CISD"/>
</dbReference>
<dbReference type="EMBL" id="BARS01011172">
    <property type="protein sequence ID" value="GAF99396.1"/>
    <property type="molecule type" value="Genomic_DNA"/>
</dbReference>
<keyword evidence="2" id="KW-0479">Metal-binding</keyword>
<dbReference type="SMART" id="SM00704">
    <property type="entry name" value="ZnF_CDGSH"/>
    <property type="match status" value="2"/>
</dbReference>
<feature type="domain" description="Iron-binding zinc finger CDGSH type" evidence="5">
    <location>
        <begin position="32"/>
        <end position="69"/>
    </location>
</feature>
<dbReference type="InterPro" id="IPR016548">
    <property type="entry name" value="UCP009180"/>
</dbReference>
<evidence type="ECO:0000256" key="1">
    <source>
        <dbReference type="ARBA" id="ARBA00022714"/>
    </source>
</evidence>
<feature type="domain" description="Iron-binding zinc finger CDGSH type" evidence="5">
    <location>
        <begin position="182"/>
        <end position="219"/>
    </location>
</feature>
<reference evidence="6" key="1">
    <citation type="journal article" date="2014" name="Front. Microbiol.">
        <title>High frequency of phylogenetically diverse reductive dehalogenase-homologous genes in deep subseafloor sedimentary metagenomes.</title>
        <authorList>
            <person name="Kawai M."/>
            <person name="Futagami T."/>
            <person name="Toyoda A."/>
            <person name="Takaki Y."/>
            <person name="Nishi S."/>
            <person name="Hori S."/>
            <person name="Arai W."/>
            <person name="Tsubouchi T."/>
            <person name="Morono Y."/>
            <person name="Uchiyama I."/>
            <person name="Ito T."/>
            <person name="Fujiyama A."/>
            <person name="Inagaki F."/>
            <person name="Takami H."/>
        </authorList>
    </citation>
    <scope>NUCLEOTIDE SEQUENCE</scope>
    <source>
        <strain evidence="6">Expedition CK06-06</strain>
    </source>
</reference>
<keyword evidence="3" id="KW-0408">Iron</keyword>